<dbReference type="EMBL" id="MVDD01000004">
    <property type="protein sequence ID" value="PKQ63758.1"/>
    <property type="molecule type" value="Genomic_DNA"/>
</dbReference>
<dbReference type="OrthoDB" id="979203at2"/>
<proteinExistence type="predicted"/>
<dbReference type="Pfam" id="PF19652">
    <property type="entry name" value="DUF6155"/>
    <property type="match status" value="1"/>
</dbReference>
<organism evidence="1 2">
    <name type="scientific">Labilibaculum filiforme</name>
    <dbReference type="NCBI Taxonomy" id="1940526"/>
    <lineage>
        <taxon>Bacteria</taxon>
        <taxon>Pseudomonadati</taxon>
        <taxon>Bacteroidota</taxon>
        <taxon>Bacteroidia</taxon>
        <taxon>Marinilabiliales</taxon>
        <taxon>Marinifilaceae</taxon>
        <taxon>Labilibaculum</taxon>
    </lineage>
</organism>
<protein>
    <submittedName>
        <fullName evidence="1">Uncharacterized protein</fullName>
    </submittedName>
</protein>
<accession>A0A2N3I0A5</accession>
<evidence type="ECO:0000313" key="1">
    <source>
        <dbReference type="EMBL" id="PKQ63758.1"/>
    </source>
</evidence>
<comment type="caution">
    <text evidence="1">The sequence shown here is derived from an EMBL/GenBank/DDBJ whole genome shotgun (WGS) entry which is preliminary data.</text>
</comment>
<dbReference type="InterPro" id="IPR046153">
    <property type="entry name" value="DUF6155"/>
</dbReference>
<keyword evidence="2" id="KW-1185">Reference proteome</keyword>
<dbReference type="Proteomes" id="UP000233535">
    <property type="component" value="Unassembled WGS sequence"/>
</dbReference>
<dbReference type="RefSeq" id="WP_101260700.1">
    <property type="nucleotide sequence ID" value="NZ_MVDD01000004.1"/>
</dbReference>
<sequence length="171" mass="20484">MSKRELKEYLQPLNKKQLQEQILDLYTRFKEVKEFYDFAFNPQENKLLEDCKFKISKEYFPLSGRRAKMRRSVAQNFIRHFKKLGVEPGLIADVMLYHIEIALTYTSEKYIHKEAFYKSMLKSFTEAITYLDQNGIRKDFTSRLTGIVTDVETQNWVGWRSFENQLKNTLQ</sequence>
<dbReference type="AlphaFoldDB" id="A0A2N3I0A5"/>
<evidence type="ECO:0000313" key="2">
    <source>
        <dbReference type="Proteomes" id="UP000233535"/>
    </source>
</evidence>
<name>A0A2N3I0A5_9BACT</name>
<gene>
    <name evidence="1" type="ORF">BZG02_06935</name>
</gene>
<reference evidence="1 2" key="1">
    <citation type="journal article" date="2017" name="Front. Microbiol.">
        <title>Labilibaculum manganireducens gen. nov., sp. nov. and Labilibaculum filiforme sp. nov., Novel Bacteroidetes Isolated from Subsurface Sediments of the Baltic Sea.</title>
        <authorList>
            <person name="Vandieken V."/>
            <person name="Marshall I.P."/>
            <person name="Niemann H."/>
            <person name="Engelen B."/>
            <person name="Cypionka H."/>
        </authorList>
    </citation>
    <scope>NUCLEOTIDE SEQUENCE [LARGE SCALE GENOMIC DNA]</scope>
    <source>
        <strain evidence="1 2">59.16B</strain>
    </source>
</reference>